<organism evidence="5 6">
    <name type="scientific">Asticcacaulis currens</name>
    <dbReference type="NCBI Taxonomy" id="2984210"/>
    <lineage>
        <taxon>Bacteria</taxon>
        <taxon>Pseudomonadati</taxon>
        <taxon>Pseudomonadota</taxon>
        <taxon>Alphaproteobacteria</taxon>
        <taxon>Caulobacterales</taxon>
        <taxon>Caulobacteraceae</taxon>
        <taxon>Asticcacaulis</taxon>
    </lineage>
</organism>
<evidence type="ECO:0000313" key="6">
    <source>
        <dbReference type="Proteomes" id="UP001216595"/>
    </source>
</evidence>
<accession>A0ABT5I968</accession>
<dbReference type="PROSITE" id="PS50885">
    <property type="entry name" value="HAMP"/>
    <property type="match status" value="1"/>
</dbReference>
<dbReference type="PROSITE" id="PS50887">
    <property type="entry name" value="GGDEF"/>
    <property type="match status" value="1"/>
</dbReference>
<dbReference type="PROSITE" id="PS50883">
    <property type="entry name" value="EAL"/>
    <property type="match status" value="1"/>
</dbReference>
<evidence type="ECO:0000259" key="3">
    <source>
        <dbReference type="PROSITE" id="PS50885"/>
    </source>
</evidence>
<dbReference type="PANTHER" id="PTHR33121">
    <property type="entry name" value="CYCLIC DI-GMP PHOSPHODIESTERASE PDEF"/>
    <property type="match status" value="1"/>
</dbReference>
<dbReference type="InterPro" id="IPR001633">
    <property type="entry name" value="EAL_dom"/>
</dbReference>
<dbReference type="SUPFAM" id="SSF141868">
    <property type="entry name" value="EAL domain-like"/>
    <property type="match status" value="1"/>
</dbReference>
<dbReference type="SUPFAM" id="SSF55073">
    <property type="entry name" value="Nucleotide cyclase"/>
    <property type="match status" value="1"/>
</dbReference>
<dbReference type="CDD" id="cd06225">
    <property type="entry name" value="HAMP"/>
    <property type="match status" value="1"/>
</dbReference>
<dbReference type="Gene3D" id="6.10.340.10">
    <property type="match status" value="1"/>
</dbReference>
<sequence>MVRKLSTRLTVVYGGLFGLALCLIGPLTYTAVRSYARESVQNEMSATAAVFDRLWKVKSDTLQTNAELLSRDFGFISAMATDDRSTVASAFANLRQRVNADTGLVLTSDGQLLAGDDTLAKGVEALLAESDTLDTQTGVVALGDGFYNVVAAPVLAPDLKGWIVFASRLDRKAMADLEALSAIPLHAMVSAGDAEEAAQTITANTPLPTLDTRHQVVLRLSYPVAKALDAYKPLLNLLLAIGVLSLMAVVAASLVLARHLTKPVTALIEATAALRDGRATQVQVKGEDEMAQLAATFNDMAVSIEERESDIRHLATHEIATGMPNSKAAEAYLSETSPAILICVGLQHYGHLRAVWGAGPAHAAMRALSHAVTTNLPEAFVARTGPDELLIVSQSEIDLNALLKDLNRRHEIGEQSLDLIARLGLYYPHTDVLPPTAAIERARIALDQARSGKQPFAVYSPETHADMADALRLTDELHSAITAGVLSVHYQPKYNYRTQTLSGLEALVRWNHPQRGMVSPQRFVTLAEEAGYIPDLTRHVLKTVLADQKTLCANGFDVDISVNYSGRLLSDDAFNAETLSMCQAHPGRICLEITETAVIEDPDTGLKAIDRFCAAGIEISIDDFGTGLSSLSYLKMIPAHELKIDRAFISEIEQGQRDALLVRSTIELAHSLGMKVTAEGVETPTSLAVLAAMGCDMAQGYGIARPMPLDALLAHLASFDARSLGEPKMELRAS</sequence>
<dbReference type="PANTHER" id="PTHR33121:SF70">
    <property type="entry name" value="SIGNALING PROTEIN YKOW"/>
    <property type="match status" value="1"/>
</dbReference>
<reference evidence="5 6" key="1">
    <citation type="submission" date="2023-01" db="EMBL/GenBank/DDBJ databases">
        <title>Novel species of the genus Asticcacaulis isolated from rivers.</title>
        <authorList>
            <person name="Lu H."/>
        </authorList>
    </citation>
    <scope>NUCLEOTIDE SEQUENCE [LARGE SCALE GENOMIC DNA]</scope>
    <source>
        <strain evidence="5 6">DXS10W</strain>
    </source>
</reference>
<dbReference type="Pfam" id="PF00563">
    <property type="entry name" value="EAL"/>
    <property type="match status" value="1"/>
</dbReference>
<protein>
    <submittedName>
        <fullName evidence="5">EAL domain-containing protein</fullName>
    </submittedName>
</protein>
<dbReference type="InterPro" id="IPR050706">
    <property type="entry name" value="Cyclic-di-GMP_PDE-like"/>
</dbReference>
<comment type="caution">
    <text evidence="5">The sequence shown here is derived from an EMBL/GenBank/DDBJ whole genome shotgun (WGS) entry which is preliminary data.</text>
</comment>
<dbReference type="InterPro" id="IPR043128">
    <property type="entry name" value="Rev_trsase/Diguanyl_cyclase"/>
</dbReference>
<dbReference type="Pfam" id="PF00672">
    <property type="entry name" value="HAMP"/>
    <property type="match status" value="1"/>
</dbReference>
<name>A0ABT5I968_9CAUL</name>
<keyword evidence="6" id="KW-1185">Reference proteome</keyword>
<evidence type="ECO:0000259" key="4">
    <source>
        <dbReference type="PROSITE" id="PS50887"/>
    </source>
</evidence>
<dbReference type="Gene3D" id="3.20.20.450">
    <property type="entry name" value="EAL domain"/>
    <property type="match status" value="1"/>
</dbReference>
<evidence type="ECO:0000256" key="1">
    <source>
        <dbReference type="SAM" id="Phobius"/>
    </source>
</evidence>
<dbReference type="InterPro" id="IPR035919">
    <property type="entry name" value="EAL_sf"/>
</dbReference>
<dbReference type="CDD" id="cd01948">
    <property type="entry name" value="EAL"/>
    <property type="match status" value="1"/>
</dbReference>
<evidence type="ECO:0000313" key="5">
    <source>
        <dbReference type="EMBL" id="MDC7692720.1"/>
    </source>
</evidence>
<dbReference type="RefSeq" id="WP_272739497.1">
    <property type="nucleotide sequence ID" value="NZ_JAQQKW010000001.1"/>
</dbReference>
<feature type="domain" description="EAL" evidence="2">
    <location>
        <begin position="470"/>
        <end position="720"/>
    </location>
</feature>
<dbReference type="InterPro" id="IPR000160">
    <property type="entry name" value="GGDEF_dom"/>
</dbReference>
<dbReference type="SMART" id="SM00304">
    <property type="entry name" value="HAMP"/>
    <property type="match status" value="1"/>
</dbReference>
<dbReference type="InterPro" id="IPR029150">
    <property type="entry name" value="dCache_3"/>
</dbReference>
<feature type="transmembrane region" description="Helical" evidence="1">
    <location>
        <begin position="12"/>
        <end position="32"/>
    </location>
</feature>
<keyword evidence="1" id="KW-0472">Membrane</keyword>
<dbReference type="Gene3D" id="3.30.70.270">
    <property type="match status" value="1"/>
</dbReference>
<dbReference type="SMART" id="SM00052">
    <property type="entry name" value="EAL"/>
    <property type="match status" value="1"/>
</dbReference>
<keyword evidence="1" id="KW-1133">Transmembrane helix</keyword>
<dbReference type="InterPro" id="IPR003660">
    <property type="entry name" value="HAMP_dom"/>
</dbReference>
<dbReference type="Proteomes" id="UP001216595">
    <property type="component" value="Unassembled WGS sequence"/>
</dbReference>
<gene>
    <name evidence="5" type="ORF">PQU94_00330</name>
</gene>
<feature type="transmembrane region" description="Helical" evidence="1">
    <location>
        <begin position="234"/>
        <end position="257"/>
    </location>
</feature>
<dbReference type="SMART" id="SM00267">
    <property type="entry name" value="GGDEF"/>
    <property type="match status" value="1"/>
</dbReference>
<dbReference type="SUPFAM" id="SSF158472">
    <property type="entry name" value="HAMP domain-like"/>
    <property type="match status" value="1"/>
</dbReference>
<dbReference type="InterPro" id="IPR029787">
    <property type="entry name" value="Nucleotide_cyclase"/>
</dbReference>
<feature type="domain" description="HAMP" evidence="3">
    <location>
        <begin position="258"/>
        <end position="309"/>
    </location>
</feature>
<dbReference type="Pfam" id="PF14827">
    <property type="entry name" value="dCache_3"/>
    <property type="match status" value="1"/>
</dbReference>
<evidence type="ECO:0000259" key="2">
    <source>
        <dbReference type="PROSITE" id="PS50883"/>
    </source>
</evidence>
<proteinExistence type="predicted"/>
<feature type="domain" description="GGDEF" evidence="4">
    <location>
        <begin position="337"/>
        <end position="461"/>
    </location>
</feature>
<dbReference type="EMBL" id="JAQQKW010000001">
    <property type="protein sequence ID" value="MDC7692720.1"/>
    <property type="molecule type" value="Genomic_DNA"/>
</dbReference>
<keyword evidence="1" id="KW-0812">Transmembrane</keyword>